<dbReference type="PANTHER" id="PTHR47354:SF6">
    <property type="entry name" value="NADH OXIDOREDUCTASE HCR"/>
    <property type="match status" value="1"/>
</dbReference>
<comment type="cofactor">
    <cofactor evidence="1">
        <name>FAD</name>
        <dbReference type="ChEBI" id="CHEBI:57692"/>
    </cofactor>
</comment>
<dbReference type="InterPro" id="IPR039261">
    <property type="entry name" value="FNR_nucleotide-bd"/>
</dbReference>
<comment type="cofactor">
    <cofactor evidence="14">
        <name>FMN</name>
        <dbReference type="ChEBI" id="CHEBI:58210"/>
    </cofactor>
    <text evidence="14">Binds 1 FMN per subunit.</text>
</comment>
<dbReference type="Pfam" id="PF00175">
    <property type="entry name" value="NAD_binding_1"/>
    <property type="match status" value="1"/>
</dbReference>
<keyword evidence="7" id="KW-0274">FAD</keyword>
<dbReference type="RefSeq" id="WP_213499105.1">
    <property type="nucleotide sequence ID" value="NZ_CP074694.1"/>
</dbReference>
<keyword evidence="8 14" id="KW-1133">Transmembrane helix</keyword>
<dbReference type="PROSITE" id="PS00197">
    <property type="entry name" value="2FE2S_FER_1"/>
    <property type="match status" value="1"/>
</dbReference>
<dbReference type="SUPFAM" id="SSF52343">
    <property type="entry name" value="Ferredoxin reductase-like, C-terminal NADP-linked domain"/>
    <property type="match status" value="1"/>
</dbReference>
<comment type="function">
    <text evidence="14">Part of the MsrPQ system that repairs oxidized cell envelope proteins containing methionine sulfoxide residues (Met-O), using respiratory chain electrons. Thus protects these proteins from oxidative-stress damage caused by reactive species of oxygen and chlorine. MsrPQ is essential for the maintenance of envelope integrity under bleach stress, rescuing a wide series of structurally unrelated cell envelope proteins from methionine oxidation. MsrQ provides electrons for reduction to the reductase catalytic subunit MsrP, using the quinone pool of the respiratory chain.</text>
</comment>
<keyword evidence="19" id="KW-1185">Reference proteome</keyword>
<dbReference type="AlphaFoldDB" id="A0A8E6EWT5"/>
<dbReference type="InterPro" id="IPR013130">
    <property type="entry name" value="Fe3_Rdtase_TM_dom"/>
</dbReference>
<dbReference type="GO" id="GO:0046872">
    <property type="term" value="F:metal ion binding"/>
    <property type="evidence" value="ECO:0007669"/>
    <property type="project" value="UniProtKB-KW"/>
</dbReference>
<dbReference type="InterPro" id="IPR006058">
    <property type="entry name" value="2Fe2S_fd_BS"/>
</dbReference>
<comment type="caution">
    <text evidence="14">Lacks conserved residue(s) required for the propagation of feature annotation.</text>
</comment>
<evidence type="ECO:0000256" key="6">
    <source>
        <dbReference type="ARBA" id="ARBA00022723"/>
    </source>
</evidence>
<feature type="compositionally biased region" description="Basic and acidic residues" evidence="15">
    <location>
        <begin position="459"/>
        <end position="472"/>
    </location>
</feature>
<evidence type="ECO:0000313" key="19">
    <source>
        <dbReference type="Proteomes" id="UP000676194"/>
    </source>
</evidence>
<dbReference type="SUPFAM" id="SSF63380">
    <property type="entry name" value="Riboflavin synthase domain-like"/>
    <property type="match status" value="1"/>
</dbReference>
<dbReference type="InterPro" id="IPR012675">
    <property type="entry name" value="Beta-grasp_dom_sf"/>
</dbReference>
<evidence type="ECO:0000259" key="17">
    <source>
        <dbReference type="PROSITE" id="PS51384"/>
    </source>
</evidence>
<evidence type="ECO:0000256" key="2">
    <source>
        <dbReference type="ARBA" id="ARBA00004141"/>
    </source>
</evidence>
<dbReference type="Proteomes" id="UP000676194">
    <property type="component" value="Chromosome"/>
</dbReference>
<dbReference type="GO" id="GO:0030091">
    <property type="term" value="P:protein repair"/>
    <property type="evidence" value="ECO:0007669"/>
    <property type="project" value="UniProtKB-UniRule"/>
</dbReference>
<evidence type="ECO:0000256" key="11">
    <source>
        <dbReference type="ARBA" id="ARBA00023014"/>
    </source>
</evidence>
<comment type="similarity">
    <text evidence="13">In the N-terminal section; belongs to the FAD-binding oxidoreductase type 6 family.</text>
</comment>
<keyword evidence="12 14" id="KW-0472">Membrane</keyword>
<dbReference type="InterPro" id="IPR001433">
    <property type="entry name" value="OxRdtase_FAD/NAD-bd"/>
</dbReference>
<feature type="domain" description="2Fe-2S ferredoxin-type" evidence="16">
    <location>
        <begin position="486"/>
        <end position="570"/>
    </location>
</feature>
<dbReference type="KEGG" id="tsph:KIH39_09555"/>
<accession>A0A8E6EWT5</accession>
<dbReference type="InterPro" id="IPR050415">
    <property type="entry name" value="MRET"/>
</dbReference>
<dbReference type="GO" id="GO:0009055">
    <property type="term" value="F:electron transfer activity"/>
    <property type="evidence" value="ECO:0007669"/>
    <property type="project" value="UniProtKB-UniRule"/>
</dbReference>
<dbReference type="PRINTS" id="PR00371">
    <property type="entry name" value="FPNCR"/>
</dbReference>
<dbReference type="InterPro" id="IPR036010">
    <property type="entry name" value="2Fe-2S_ferredoxin-like_sf"/>
</dbReference>
<feature type="transmembrane region" description="Helical" evidence="14">
    <location>
        <begin position="44"/>
        <end position="63"/>
    </location>
</feature>
<evidence type="ECO:0000256" key="13">
    <source>
        <dbReference type="ARBA" id="ARBA00061434"/>
    </source>
</evidence>
<dbReference type="CDD" id="cd06217">
    <property type="entry name" value="FNR_iron_sulfur_binding_3"/>
    <property type="match status" value="1"/>
</dbReference>
<evidence type="ECO:0000256" key="9">
    <source>
        <dbReference type="ARBA" id="ARBA00023002"/>
    </source>
</evidence>
<dbReference type="Pfam" id="PF00111">
    <property type="entry name" value="Fer2"/>
    <property type="match status" value="1"/>
</dbReference>
<dbReference type="GO" id="GO:0051537">
    <property type="term" value="F:2 iron, 2 sulfur cluster binding"/>
    <property type="evidence" value="ECO:0007669"/>
    <property type="project" value="UniProtKB-KW"/>
</dbReference>
<name>A0A8E6EWT5_9BACT</name>
<keyword evidence="14" id="KW-0249">Electron transport</keyword>
<dbReference type="GO" id="GO:0020037">
    <property type="term" value="F:heme binding"/>
    <property type="evidence" value="ECO:0007669"/>
    <property type="project" value="UniProtKB-UniRule"/>
</dbReference>
<sequence>MVIDRFTKCVVILNCAVPAILLGWDATQNDLGANPVNFAIRTTGILSLIFLVLSLTVTPLSRLTKWNWLGQFRRVLGLFAFFYAAGHFALFFLFDRSGKILDTLSEIAMRRYLLVGTIGLLIMVPLAITSTNGMIKKLGPQRWKLLHRLAYVAAIAGALHFYMLVKADTTRPLIIAGLFAILLGYRIVVHYLQLRSDSFQYRKAGPLAGTGASKPRQWTGHLSVAKIFQETPEIRTFRLVCPGSAKLPFEHLPGQYLNVVLDIEGKKVRRSYTIASAPTRQGYCELTVKREENGLASRFLHDEVREGTLLNISAPAGKFTFTGAQADRLVMIAGGVGITPLMAKIRYLTDLGWMGQMHLIFSAKGERDIIFRSELEELQKRFANLKVTITLTRDASPNWSGERGRIDRALLTRVAPDLQTSRIHLCGPTEMTNPLIELLKDWGVPPESIQVESFASPSRKKDGGHDTSTEDPIRKEVTPEVLAAATTLEFSRSDKIITNLQGKTILELAEDQGVEIPYDCRSGVCGQCKTRLISGNVIMESEDALDPVDRANGLILSCQARCLDEVVVDA</sequence>
<dbReference type="SUPFAM" id="SSF54292">
    <property type="entry name" value="2Fe-2S ferredoxin-like"/>
    <property type="match status" value="1"/>
</dbReference>
<evidence type="ECO:0000256" key="10">
    <source>
        <dbReference type="ARBA" id="ARBA00023004"/>
    </source>
</evidence>
<comment type="subunit">
    <text evidence="14">Heterodimer of a catalytic subunit (MsrP) and a heme-binding subunit (MsrQ).</text>
</comment>
<dbReference type="GO" id="GO:0016491">
    <property type="term" value="F:oxidoreductase activity"/>
    <property type="evidence" value="ECO:0007669"/>
    <property type="project" value="UniProtKB-KW"/>
</dbReference>
<dbReference type="Pfam" id="PF00970">
    <property type="entry name" value="FAD_binding_6"/>
    <property type="match status" value="1"/>
</dbReference>
<keyword evidence="3 14" id="KW-0285">Flavoprotein</keyword>
<organism evidence="18 19">
    <name type="scientific">Telmatocola sphagniphila</name>
    <dbReference type="NCBI Taxonomy" id="1123043"/>
    <lineage>
        <taxon>Bacteria</taxon>
        <taxon>Pseudomonadati</taxon>
        <taxon>Planctomycetota</taxon>
        <taxon>Planctomycetia</taxon>
        <taxon>Gemmatales</taxon>
        <taxon>Gemmataceae</taxon>
    </lineage>
</organism>
<keyword evidence="14" id="KW-0813">Transport</keyword>
<evidence type="ECO:0000256" key="15">
    <source>
        <dbReference type="SAM" id="MobiDB-lite"/>
    </source>
</evidence>
<dbReference type="HAMAP" id="MF_01207">
    <property type="entry name" value="MsrQ"/>
    <property type="match status" value="1"/>
</dbReference>
<dbReference type="PROSITE" id="PS51384">
    <property type="entry name" value="FAD_FR"/>
    <property type="match status" value="1"/>
</dbReference>
<comment type="subcellular location">
    <subcellularLocation>
        <location evidence="14">Cell membrane</location>
        <topology evidence="14">Multi-pass membrane protein</topology>
    </subcellularLocation>
    <subcellularLocation>
        <location evidence="2">Membrane</location>
        <topology evidence="2">Multi-pass membrane protein</topology>
    </subcellularLocation>
</comment>
<comment type="similarity">
    <text evidence="14">Belongs to the MsrQ family.</text>
</comment>
<feature type="transmembrane region" description="Helical" evidence="14">
    <location>
        <begin position="75"/>
        <end position="94"/>
    </location>
</feature>
<keyword evidence="6 14" id="KW-0479">Metal-binding</keyword>
<dbReference type="EMBL" id="CP074694">
    <property type="protein sequence ID" value="QVL34132.1"/>
    <property type="molecule type" value="Genomic_DNA"/>
</dbReference>
<dbReference type="GO" id="GO:0010181">
    <property type="term" value="F:FMN binding"/>
    <property type="evidence" value="ECO:0007669"/>
    <property type="project" value="UniProtKB-UniRule"/>
</dbReference>
<dbReference type="InterPro" id="IPR017938">
    <property type="entry name" value="Riboflavin_synthase-like_b-brl"/>
</dbReference>
<keyword evidence="14" id="KW-0349">Heme</keyword>
<keyword evidence="11" id="KW-0411">Iron-sulfur</keyword>
<dbReference type="CDD" id="cd00207">
    <property type="entry name" value="fer2"/>
    <property type="match status" value="1"/>
</dbReference>
<dbReference type="Gene3D" id="2.40.30.10">
    <property type="entry name" value="Translation factors"/>
    <property type="match status" value="1"/>
</dbReference>
<dbReference type="PROSITE" id="PS51085">
    <property type="entry name" value="2FE2S_FER_2"/>
    <property type="match status" value="1"/>
</dbReference>
<protein>
    <recommendedName>
        <fullName evidence="14">Protein-methionine-sulfoxide reductase heme-binding subunit MsrQ</fullName>
    </recommendedName>
    <alternativeName>
        <fullName evidence="14">Flavocytochrome MsrQ</fullName>
    </alternativeName>
</protein>
<evidence type="ECO:0000313" key="18">
    <source>
        <dbReference type="EMBL" id="QVL34132.1"/>
    </source>
</evidence>
<dbReference type="InterPro" id="IPR017927">
    <property type="entry name" value="FAD-bd_FR_type"/>
</dbReference>
<keyword evidence="5" id="KW-0001">2Fe-2S</keyword>
<keyword evidence="10 14" id="KW-0408">Iron</keyword>
<keyword evidence="14" id="KW-0288">FMN</keyword>
<evidence type="ECO:0000256" key="1">
    <source>
        <dbReference type="ARBA" id="ARBA00001974"/>
    </source>
</evidence>
<evidence type="ECO:0000256" key="7">
    <source>
        <dbReference type="ARBA" id="ARBA00022827"/>
    </source>
</evidence>
<evidence type="ECO:0000259" key="16">
    <source>
        <dbReference type="PROSITE" id="PS51085"/>
    </source>
</evidence>
<gene>
    <name evidence="14" type="primary">msrQ</name>
    <name evidence="18" type="ORF">KIH39_09555</name>
</gene>
<keyword evidence="4 14" id="KW-0812">Transmembrane</keyword>
<comment type="cofactor">
    <cofactor evidence="14">
        <name>heme b</name>
        <dbReference type="ChEBI" id="CHEBI:60344"/>
    </cofactor>
    <text evidence="14">Binds 1 heme b (iron(II)-protoporphyrin IX) group per subunit.</text>
</comment>
<dbReference type="Gene3D" id="3.10.20.30">
    <property type="match status" value="1"/>
</dbReference>
<feature type="region of interest" description="Disordered" evidence="15">
    <location>
        <begin position="452"/>
        <end position="472"/>
    </location>
</feature>
<dbReference type="InterPro" id="IPR001041">
    <property type="entry name" value="2Fe-2S_ferredoxin-type"/>
</dbReference>
<evidence type="ECO:0000256" key="14">
    <source>
        <dbReference type="HAMAP-Rule" id="MF_01207"/>
    </source>
</evidence>
<evidence type="ECO:0000256" key="3">
    <source>
        <dbReference type="ARBA" id="ARBA00022630"/>
    </source>
</evidence>
<proteinExistence type="inferred from homology"/>
<dbReference type="InterPro" id="IPR008333">
    <property type="entry name" value="Cbr1-like_FAD-bd_dom"/>
</dbReference>
<evidence type="ECO:0000256" key="8">
    <source>
        <dbReference type="ARBA" id="ARBA00022989"/>
    </source>
</evidence>
<evidence type="ECO:0000256" key="12">
    <source>
        <dbReference type="ARBA" id="ARBA00023136"/>
    </source>
</evidence>
<dbReference type="Pfam" id="PF01794">
    <property type="entry name" value="Ferric_reduct"/>
    <property type="match status" value="1"/>
</dbReference>
<dbReference type="PRINTS" id="PR00406">
    <property type="entry name" value="CYTB5RDTASE"/>
</dbReference>
<feature type="transmembrane region" description="Helical" evidence="14">
    <location>
        <begin position="109"/>
        <end position="128"/>
    </location>
</feature>
<keyword evidence="14" id="KW-1003">Cell membrane</keyword>
<feature type="transmembrane region" description="Helical" evidence="14">
    <location>
        <begin position="149"/>
        <end position="167"/>
    </location>
</feature>
<dbReference type="InterPro" id="IPR001709">
    <property type="entry name" value="Flavoprot_Pyr_Nucl_cyt_Rdtase"/>
</dbReference>
<evidence type="ECO:0000256" key="5">
    <source>
        <dbReference type="ARBA" id="ARBA00022714"/>
    </source>
</evidence>
<feature type="domain" description="FAD-binding FR-type" evidence="17">
    <location>
        <begin position="217"/>
        <end position="322"/>
    </location>
</feature>
<dbReference type="InterPro" id="IPR022837">
    <property type="entry name" value="MsrQ-like"/>
</dbReference>
<evidence type="ECO:0000256" key="4">
    <source>
        <dbReference type="ARBA" id="ARBA00022692"/>
    </source>
</evidence>
<dbReference type="PANTHER" id="PTHR47354">
    <property type="entry name" value="NADH OXIDOREDUCTASE HCR"/>
    <property type="match status" value="1"/>
</dbReference>
<dbReference type="GO" id="GO:0005886">
    <property type="term" value="C:plasma membrane"/>
    <property type="evidence" value="ECO:0007669"/>
    <property type="project" value="UniProtKB-SubCell"/>
</dbReference>
<dbReference type="Gene3D" id="3.40.50.80">
    <property type="entry name" value="Nucleotide-binding domain of ferredoxin-NADP reductase (FNR) module"/>
    <property type="match status" value="1"/>
</dbReference>
<keyword evidence="9" id="KW-0560">Oxidoreductase</keyword>
<feature type="transmembrane region" description="Helical" evidence="14">
    <location>
        <begin position="173"/>
        <end position="192"/>
    </location>
</feature>
<reference evidence="18" key="1">
    <citation type="submission" date="2021-05" db="EMBL/GenBank/DDBJ databases">
        <title>Complete genome sequence of the cellulolytic planctomycete Telmatocola sphagniphila SP2T and characterization of the first cellulase from planctomycetes.</title>
        <authorList>
            <person name="Rakitin A.L."/>
            <person name="Beletsky A.V."/>
            <person name="Naumoff D.G."/>
            <person name="Kulichevskaya I.S."/>
            <person name="Mardanov A.V."/>
            <person name="Ravin N.V."/>
            <person name="Dedysh S.N."/>
        </authorList>
    </citation>
    <scope>NUCLEOTIDE SEQUENCE</scope>
    <source>
        <strain evidence="18">SP2T</strain>
    </source>
</reference>